<gene>
    <name evidence="8" type="ORF">DB32_000464</name>
</gene>
<dbReference type="Pfam" id="PF12256">
    <property type="entry name" value="TcdB_toxin_midN"/>
    <property type="match status" value="1"/>
</dbReference>
<feature type="region of interest" description="Disordered" evidence="6">
    <location>
        <begin position="2488"/>
        <end position="2511"/>
    </location>
</feature>
<sequence>MPRYVDDRQYHPQEDRFLYNGGQELVPVDSAAIAAVDQRAAQSGADASQVPDDVAGWQQYRARVEGAFMRFFRSPDSTRWVVQSRDGTRFDFGLLGSGEGPTDAVSASIRALEIDPESSEADPRVARWSLTRMSDAHGSTVYYGYRYDRGQSYLETIHYLAPHTCAGADVESTRECLEPLSAYGARVRLVYENREDVFSSFATGWKIETALRLRRVEITASSGVGRTLVRRYHLRYDPTSFHSLLSEVQVEGRPELANAELGVSKGRTDINESALDDRIQGRVLPPMRFGYSTMPARGEQIPGFGGVDATAHPVEHSPPHSVDEARADLFDVNSDGLPDLIVTDPARYRTREGEPAVGVFFNGFTGSSAAPAGATAHFSGAIPMPMDPRMSAVLSLSNPNVVPMDIDGDGRSDMLHMPRLRTYGWFTPTRGQDPASGAVVSPASQDWRWTYAQTELPADDFDPRVDLGRDAQHLEIVDVNNDHLIDIVRTTGTVMQTWVNLGWLPGGDGRFGSYRYVDDHWELSTQPIESCLLQSGTPVDFENAETRLADMNGDGLLDIVEIQRGRVRYWPGRGEGSWGEGPHECARGEGANRYIEMATPPAELNVELDGVSLTDVNADGATDVVQIRFDAVDVWFNRAGRAFTQRLIARGTPPTPSFVPRTRFADIDGSGTTDIVWGTANDWRYVDLAGGRRPRLLVRVENGLGAQTDIGYGSSAEDYVTDLAAAQRCTSCERFTWGRADGGHSARLEELAGTETWHSAGSPVISTVVRSVTTSDRLELLGREPHVSTTNFAYHDGYYEGIEQEFRGFGAADAQAVGDWNHPTSFTRTYFHQGRRPQSIADDRLADNPYEALKGREFLTETFDERGVYLSSAHATLTSRNLYQGLDGRWIQYAFVSEANELRYDTAVWAASAEELELTDVSFEAWGTTSWSQTSIVQRRARIRGQHFVRIKTTYDEVDSLGQVRRQTAHGAIDGAIPVDDVIVTHTTPVLRNPAEWIWRTGSTWITGTSDGVAQGPLRETINEYNDAGDVVLSRQVVGPLRAYTFGGDGSTEGPAIQQLQVNPSSTPGVSLDDDLVGSSLYDAWGNALASCVGADISELDPSTIAARPAGCLRYARVSYDADYAQLAETETTHVSTSGVTTLSTSGTWDRGLGAVLSATDPNGLVTSVTYDGLGRLVAVVPPRAEGCSDDRPTTRIAYELTGNAGAVPLSRVITTTELDCDAEYGEEGGSLVAISYIDGLGRARAGLSTGDAPGEWTRSGLSTLDAKGTVRRAYQPDVYVGSETSLAAVLALPRTVASPSGFPAFAEDDIPYTVTRHDAFGRTIGQHAEDGSYTSQSFHALSVDVCDALDNDSSSGFYGTCTTSRSDGHGRVTDQILRTYHADTGAPEQHRLWSYYRIDGVVTDLVRARSSAGVRPALTAVPSLADPHVHRVFHYDTLGRRIGTEDPDTDSRESGATAATRTWRYLFNRAGDLVAVRDPRGCGQNFFYDLGGRLLGEQYVSCSEAVSSRAEFGLYQLPIGSISMVEQTAIQRVDVRYWYDETPPTFITIPSRGGGMLGRMIGINDRGQRSLLAYDARGNAVWTARQVAVLPDAPALVAGPARTAPGDDRPSWTEAPIAANRVVTYATLRTYVRSARFDHAGRGTALVLPRDHTWTGTGLPPTIGGTLGFNRRGLPMHARVTIGCDPTTDANACQSHSGTRDVISEVQYARDGLVLGTTWGDTTTSTGATRAPSVSTTQYDVRRRPVRMITTRTPTGTEPRSLAAVSTVVDQQLVWDAASNLTEIIDHRDPTEWEPGHRPQSTYVMHDALYRVIGASFSYTQDSGTRTTADIATDWRDAQEIIRGDEDAENLRPSADPMHVEPAPMLQQLEHLPGRVQDLSWRWDWLGNTTSWNDDAEVFYERSIGAITNGVDQGGTSLRPSALYVSSDIPTHAMSTTEQQRAGWVELEYGVGGNVTSMTVHGQCRDAATQTCSDLSTTDPTARANHLRTHCRCESEQYYQYRWDELNRLAEARRWDRLAPATQWSLKVRQRYRYDGANVRVIKATIEPTSETDAGPPGALDERIALYVFPGDYEVRGLRRDASQYVARTGQYDHVETQYVVAGARMVWRHAADPELLDDARNRRMTVALTDVIQTTAARLDLLSGDLVEASTYYPNGARQTLLIDEEDPSATEPNGFTGKEADEEVGLTYFGERYLIGRAGRWTSPDPLHVHDAGGGESLNAYHYVAGNVFQARDPLGLDADDLCVSVGFMCNTGAPRAGDLTRSREAFEARPYVPQVGASGVTIGYGYDAGARTPAQVRQQFQAAGISPEQASTFATAAGLRRDTPRAQERQARDRERMGLSPVADGSPRTADAWLSAHPNGGGVQITREQAEALLQAEFARKHEMVRRVMLEGDTVTDRQYDALPLSIKELLTDLCYVGQPFSARSDELREMVHGWYNPEGADDLATEADMLDDMRGFIQALPEDLQGQGGRTERTAFIDERLREIRPAQPDSADASTSVTTQPAEAQ</sequence>
<dbReference type="InterPro" id="IPR028994">
    <property type="entry name" value="Integrin_alpha_N"/>
</dbReference>
<dbReference type="Gene3D" id="2.180.10.10">
    <property type="entry name" value="RHS repeat-associated core"/>
    <property type="match status" value="2"/>
</dbReference>
<reference evidence="8 9" key="1">
    <citation type="submission" date="2015-03" db="EMBL/GenBank/DDBJ databases">
        <title>Genome assembly of Sandaracinus amylolyticus DSM 53668.</title>
        <authorList>
            <person name="Sharma G."/>
            <person name="Subramanian S."/>
        </authorList>
    </citation>
    <scope>NUCLEOTIDE SEQUENCE [LARGE SCALE GENOMIC DNA]</scope>
    <source>
        <strain evidence="8 9">DSM 53668</strain>
    </source>
</reference>
<dbReference type="GO" id="GO:0003796">
    <property type="term" value="F:lysozyme activity"/>
    <property type="evidence" value="ECO:0007669"/>
    <property type="project" value="InterPro"/>
</dbReference>
<dbReference type="PROSITE" id="PS00018">
    <property type="entry name" value="EF_HAND_1"/>
    <property type="match status" value="1"/>
</dbReference>
<evidence type="ECO:0000256" key="1">
    <source>
        <dbReference type="ARBA" id="ARBA00004613"/>
    </source>
</evidence>
<proteinExistence type="predicted"/>
<keyword evidence="2" id="KW-0964">Secreted</keyword>
<evidence type="ECO:0000256" key="4">
    <source>
        <dbReference type="ARBA" id="ARBA00022638"/>
    </source>
</evidence>
<dbReference type="InterPro" id="IPR050708">
    <property type="entry name" value="T6SS_VgrG/RHS"/>
</dbReference>
<dbReference type="Gene3D" id="1.10.530.40">
    <property type="match status" value="1"/>
</dbReference>
<dbReference type="SUPFAM" id="SSF69318">
    <property type="entry name" value="Integrin alpha N-terminal domain"/>
    <property type="match status" value="1"/>
</dbReference>
<accession>A0A0F6VZC2</accession>
<evidence type="ECO:0000313" key="8">
    <source>
        <dbReference type="EMBL" id="AKF03315.1"/>
    </source>
</evidence>
<dbReference type="InterPro" id="IPR031325">
    <property type="entry name" value="RHS_repeat"/>
</dbReference>
<dbReference type="Proteomes" id="UP000034883">
    <property type="component" value="Chromosome"/>
</dbReference>
<evidence type="ECO:0000259" key="7">
    <source>
        <dbReference type="Pfam" id="PF12256"/>
    </source>
</evidence>
<feature type="region of interest" description="Disordered" evidence="6">
    <location>
        <begin position="2324"/>
        <end position="2351"/>
    </location>
</feature>
<keyword evidence="9" id="KW-1185">Reference proteome</keyword>
<dbReference type="NCBIfam" id="TIGR01643">
    <property type="entry name" value="YD_repeat_2x"/>
    <property type="match status" value="1"/>
</dbReference>
<dbReference type="STRING" id="927083.DB32_000464"/>
<dbReference type="InterPro" id="IPR022385">
    <property type="entry name" value="Rhs_assc_core"/>
</dbReference>
<evidence type="ECO:0000256" key="3">
    <source>
        <dbReference type="ARBA" id="ARBA00022529"/>
    </source>
</evidence>
<dbReference type="InterPro" id="IPR006530">
    <property type="entry name" value="YD"/>
</dbReference>
<evidence type="ECO:0000313" key="9">
    <source>
        <dbReference type="Proteomes" id="UP000034883"/>
    </source>
</evidence>
<keyword evidence="3" id="KW-0929">Antimicrobial</keyword>
<dbReference type="PANTHER" id="PTHR32305:SF15">
    <property type="entry name" value="PROTEIN RHSA-RELATED"/>
    <property type="match status" value="1"/>
</dbReference>
<dbReference type="GO" id="GO:0042742">
    <property type="term" value="P:defense response to bacterium"/>
    <property type="evidence" value="ECO:0007669"/>
    <property type="project" value="UniProtKB-KW"/>
</dbReference>
<protein>
    <submittedName>
        <fullName evidence="8">Putative toxin subunit</fullName>
    </submittedName>
</protein>
<dbReference type="Pfam" id="PF05593">
    <property type="entry name" value="RHS_repeat"/>
    <property type="match status" value="1"/>
</dbReference>
<keyword evidence="5" id="KW-0843">Virulence</keyword>
<feature type="domain" description="Insecticide toxin TcdB middle/N-terminal" evidence="7">
    <location>
        <begin position="646"/>
        <end position="834"/>
    </location>
</feature>
<dbReference type="GO" id="GO:0031640">
    <property type="term" value="P:killing of cells of another organism"/>
    <property type="evidence" value="ECO:0007669"/>
    <property type="project" value="UniProtKB-KW"/>
</dbReference>
<evidence type="ECO:0000256" key="6">
    <source>
        <dbReference type="SAM" id="MobiDB-lite"/>
    </source>
</evidence>
<dbReference type="KEGG" id="samy:DB32_000464"/>
<keyword evidence="4" id="KW-0081">Bacteriolytic enzyme</keyword>
<dbReference type="GO" id="GO:0005737">
    <property type="term" value="C:cytoplasm"/>
    <property type="evidence" value="ECO:0007669"/>
    <property type="project" value="InterPro"/>
</dbReference>
<organism evidence="8 9">
    <name type="scientific">Sandaracinus amylolyticus</name>
    <dbReference type="NCBI Taxonomy" id="927083"/>
    <lineage>
        <taxon>Bacteria</taxon>
        <taxon>Pseudomonadati</taxon>
        <taxon>Myxococcota</taxon>
        <taxon>Polyangia</taxon>
        <taxon>Polyangiales</taxon>
        <taxon>Sandaracinaceae</taxon>
        <taxon>Sandaracinus</taxon>
    </lineage>
</organism>
<dbReference type="EMBL" id="CP011125">
    <property type="protein sequence ID" value="AKF03315.1"/>
    <property type="molecule type" value="Genomic_DNA"/>
</dbReference>
<dbReference type="InterPro" id="IPR018247">
    <property type="entry name" value="EF_Hand_1_Ca_BS"/>
</dbReference>
<evidence type="ECO:0000256" key="5">
    <source>
        <dbReference type="ARBA" id="ARBA00023026"/>
    </source>
</evidence>
<dbReference type="InterPro" id="IPR022045">
    <property type="entry name" value="TcdB_toxin_mid/N"/>
</dbReference>
<feature type="compositionally biased region" description="Polar residues" evidence="6">
    <location>
        <begin position="2498"/>
        <end position="2511"/>
    </location>
</feature>
<dbReference type="GO" id="GO:0005576">
    <property type="term" value="C:extracellular region"/>
    <property type="evidence" value="ECO:0007669"/>
    <property type="project" value="UniProtKB-SubCell"/>
</dbReference>
<dbReference type="Pfam" id="PF03534">
    <property type="entry name" value="SpvB"/>
    <property type="match status" value="1"/>
</dbReference>
<dbReference type="InterPro" id="IPR003284">
    <property type="entry name" value="Sal_SpvB"/>
</dbReference>
<dbReference type="InterPro" id="IPR023347">
    <property type="entry name" value="Lysozyme_dom_sf"/>
</dbReference>
<evidence type="ECO:0000256" key="2">
    <source>
        <dbReference type="ARBA" id="ARBA00022525"/>
    </source>
</evidence>
<comment type="subcellular location">
    <subcellularLocation>
        <location evidence="1">Secreted</location>
    </subcellularLocation>
</comment>
<feature type="compositionally biased region" description="Basic and acidic residues" evidence="6">
    <location>
        <begin position="2324"/>
        <end position="2341"/>
    </location>
</feature>
<name>A0A0F6VZC2_9BACT</name>
<dbReference type="PANTHER" id="PTHR32305">
    <property type="match status" value="1"/>
</dbReference>
<dbReference type="NCBIfam" id="TIGR03696">
    <property type="entry name" value="Rhs_assc_core"/>
    <property type="match status" value="1"/>
</dbReference>